<comment type="caution">
    <text evidence="1">The sequence shown here is derived from an EMBL/GenBank/DDBJ whole genome shotgun (WGS) entry which is preliminary data.</text>
</comment>
<dbReference type="EMBL" id="JAYMYQ010000003">
    <property type="protein sequence ID" value="KAK7344827.1"/>
    <property type="molecule type" value="Genomic_DNA"/>
</dbReference>
<gene>
    <name evidence="1" type="ORF">VNO77_14958</name>
</gene>
<dbReference type="Proteomes" id="UP001367508">
    <property type="component" value="Unassembled WGS sequence"/>
</dbReference>
<protein>
    <submittedName>
        <fullName evidence="1">Uncharacterized protein</fullName>
    </submittedName>
</protein>
<organism evidence="1 2">
    <name type="scientific">Canavalia gladiata</name>
    <name type="common">Sword bean</name>
    <name type="synonym">Dolichos gladiatus</name>
    <dbReference type="NCBI Taxonomy" id="3824"/>
    <lineage>
        <taxon>Eukaryota</taxon>
        <taxon>Viridiplantae</taxon>
        <taxon>Streptophyta</taxon>
        <taxon>Embryophyta</taxon>
        <taxon>Tracheophyta</taxon>
        <taxon>Spermatophyta</taxon>
        <taxon>Magnoliopsida</taxon>
        <taxon>eudicotyledons</taxon>
        <taxon>Gunneridae</taxon>
        <taxon>Pentapetalae</taxon>
        <taxon>rosids</taxon>
        <taxon>fabids</taxon>
        <taxon>Fabales</taxon>
        <taxon>Fabaceae</taxon>
        <taxon>Papilionoideae</taxon>
        <taxon>50 kb inversion clade</taxon>
        <taxon>NPAAA clade</taxon>
        <taxon>indigoferoid/millettioid clade</taxon>
        <taxon>Phaseoleae</taxon>
        <taxon>Canavalia</taxon>
    </lineage>
</organism>
<keyword evidence="2" id="KW-1185">Reference proteome</keyword>
<evidence type="ECO:0000313" key="1">
    <source>
        <dbReference type="EMBL" id="KAK7344827.1"/>
    </source>
</evidence>
<accession>A0AAN9M3W1</accession>
<name>A0AAN9M3W1_CANGL</name>
<proteinExistence type="predicted"/>
<sequence>MFIFAHVPSLLPTYLFPNLLILSHKCQLHLPSLRLPPGYRNLGGSQSMPYDVVQINCYDLQRDERHYYHGSHCLDEQGTNEDFYSLRGVGDVEGGSSPVSTRLEMVCLPLVTNYTFHAYNAITEHKKIRLERSVLELLWFQRERIGVFASIQFLWKFSMKWHGLVSLRGLLKRRMNAKFRVSSCRK</sequence>
<evidence type="ECO:0000313" key="2">
    <source>
        <dbReference type="Proteomes" id="UP001367508"/>
    </source>
</evidence>
<dbReference type="AlphaFoldDB" id="A0AAN9M3W1"/>
<reference evidence="1 2" key="1">
    <citation type="submission" date="2024-01" db="EMBL/GenBank/DDBJ databases">
        <title>The genomes of 5 underutilized Papilionoideae crops provide insights into root nodulation and disease resistanc.</title>
        <authorList>
            <person name="Jiang F."/>
        </authorList>
    </citation>
    <scope>NUCLEOTIDE SEQUENCE [LARGE SCALE GENOMIC DNA]</scope>
    <source>
        <strain evidence="1">LVBAO_FW01</strain>
        <tissue evidence="1">Leaves</tissue>
    </source>
</reference>